<dbReference type="Pfam" id="PF11964">
    <property type="entry name" value="SpoIIAA-like"/>
    <property type="match status" value="1"/>
</dbReference>
<dbReference type="Gene3D" id="3.40.50.10600">
    <property type="entry name" value="SpoIIaa-like domains"/>
    <property type="match status" value="1"/>
</dbReference>
<evidence type="ECO:0000313" key="2">
    <source>
        <dbReference type="Proteomes" id="UP000516656"/>
    </source>
</evidence>
<organism evidence="1 2">
    <name type="scientific">Photobacterium damsela subsp. piscicida</name>
    <name type="common">Pasteurella piscicida</name>
    <dbReference type="NCBI Taxonomy" id="38294"/>
    <lineage>
        <taxon>Bacteria</taxon>
        <taxon>Pseudomonadati</taxon>
        <taxon>Pseudomonadota</taxon>
        <taxon>Gammaproteobacteria</taxon>
        <taxon>Vibrionales</taxon>
        <taxon>Vibrionaceae</taxon>
        <taxon>Photobacterium</taxon>
    </lineage>
</organism>
<gene>
    <name evidence="1" type="ORF">IC627_17960</name>
</gene>
<reference evidence="1 2" key="1">
    <citation type="submission" date="2020-09" db="EMBL/GenBank/DDBJ databases">
        <title>Complete, closed and curated genome sequences of Photobacterium damselae subsp. piscicida isolates from Australia indicate localised evolution and additional plasmid-borne pathogenicity mechanisms.</title>
        <authorList>
            <person name="Baseggio L."/>
            <person name="Silayeva O."/>
            <person name="Buller N."/>
            <person name="Landos M."/>
            <person name="Engelstaedter J."/>
            <person name="Barnes A.C."/>
        </authorList>
    </citation>
    <scope>NUCLEOTIDE SEQUENCE [LARGE SCALE GENOMIC DNA]</scope>
    <source>
        <strain evidence="1 2">AS-16-0540-1</strain>
    </source>
</reference>
<sequence length="126" mass="14368">MIMIHGLDIEIDCTGNHVFLELKACGKLTHSDYEKITPMIDEALESIDSPIVNVYFDGSEFSGWELRAAWDDLKLGLKHGKAFHKIALYGNQQWLEVGAKVGNWFISGEVKWFDEPLDALNWLRSE</sequence>
<dbReference type="Proteomes" id="UP000516656">
    <property type="component" value="Chromosome 2"/>
</dbReference>
<evidence type="ECO:0000313" key="1">
    <source>
        <dbReference type="EMBL" id="QOD58826.1"/>
    </source>
</evidence>
<dbReference type="SUPFAM" id="SSF52091">
    <property type="entry name" value="SpoIIaa-like"/>
    <property type="match status" value="1"/>
</dbReference>
<dbReference type="InterPro" id="IPR021866">
    <property type="entry name" value="SpoIIAA-like"/>
</dbReference>
<proteinExistence type="predicted"/>
<dbReference type="AlphaFoldDB" id="A0A7L8A9S1"/>
<dbReference type="InterPro" id="IPR036513">
    <property type="entry name" value="STAS_dom_sf"/>
</dbReference>
<accession>A0A7L8A9S1</accession>
<dbReference type="EMBL" id="CP061855">
    <property type="protein sequence ID" value="QOD58826.1"/>
    <property type="molecule type" value="Genomic_DNA"/>
</dbReference>
<dbReference type="InterPro" id="IPR038396">
    <property type="entry name" value="SpoIIAA-like_sf"/>
</dbReference>
<protein>
    <submittedName>
        <fullName evidence="1">STAS/SEC14 domain-containing protein</fullName>
    </submittedName>
</protein>
<name>A0A7L8A9S1_PHODP</name>